<sequence>MDYKTKGVEGMSYNLNNADGVVNVSQQVIEVIAGVAVQETEGIAFTADDSKLQEKQMVKLVKVEDVGGEITISLSVHIKYGMSIIKTAGKVQERIAQDMENMLAFQPKAINVRVIGLLKG</sequence>
<dbReference type="AlphaFoldDB" id="A0A0V8GIM8"/>
<comment type="caution">
    <text evidence="2">The sequence shown here is derived from an EMBL/GenBank/DDBJ whole genome shotgun (WGS) entry which is preliminary data.</text>
</comment>
<proteinExistence type="inferred from homology"/>
<dbReference type="EMBL" id="LNQL01000001">
    <property type="protein sequence ID" value="KSU50077.1"/>
    <property type="molecule type" value="Genomic_DNA"/>
</dbReference>
<dbReference type="Proteomes" id="UP000053797">
    <property type="component" value="Unassembled WGS sequence"/>
</dbReference>
<name>A0A0V8GIM8_9BACL</name>
<evidence type="ECO:0000313" key="3">
    <source>
        <dbReference type="Proteomes" id="UP000053797"/>
    </source>
</evidence>
<protein>
    <recommendedName>
        <fullName evidence="4">Asp23/Gls24 family envelope stress response protein</fullName>
    </recommendedName>
</protein>
<dbReference type="PANTHER" id="PTHR34297:SF1">
    <property type="entry name" value="ASP23_GLS24 FAMILY ENVELOPE STRESS RESPONSE PROTEIN"/>
    <property type="match status" value="1"/>
</dbReference>
<dbReference type="Pfam" id="PF03780">
    <property type="entry name" value="Asp23"/>
    <property type="match status" value="1"/>
</dbReference>
<dbReference type="InterPro" id="IPR005531">
    <property type="entry name" value="Asp23"/>
</dbReference>
<gene>
    <name evidence="2" type="ORF">AS033_01510</name>
</gene>
<comment type="similarity">
    <text evidence="1">Belongs to the asp23 family.</text>
</comment>
<evidence type="ECO:0000313" key="2">
    <source>
        <dbReference type="EMBL" id="KSU50077.1"/>
    </source>
</evidence>
<accession>A0A0V8GIM8</accession>
<evidence type="ECO:0000256" key="1">
    <source>
        <dbReference type="ARBA" id="ARBA00005721"/>
    </source>
</evidence>
<dbReference type="PANTHER" id="PTHR34297">
    <property type="entry name" value="HYPOTHETICAL CYTOSOLIC PROTEIN-RELATED"/>
    <property type="match status" value="1"/>
</dbReference>
<organism evidence="2 3">
    <name type="scientific">Exiguobacterium indicum</name>
    <dbReference type="NCBI Taxonomy" id="296995"/>
    <lineage>
        <taxon>Bacteria</taxon>
        <taxon>Bacillati</taxon>
        <taxon>Bacillota</taxon>
        <taxon>Bacilli</taxon>
        <taxon>Bacillales</taxon>
        <taxon>Bacillales Family XII. Incertae Sedis</taxon>
        <taxon>Exiguobacterium</taxon>
    </lineage>
</organism>
<dbReference type="OrthoDB" id="2353221at2"/>
<reference evidence="2 3" key="1">
    <citation type="journal article" date="2015" name="Int. J. Syst. Evol. Microbiol.">
        <title>Exiguobacterium enclense sp. nov., isolated from sediment.</title>
        <authorList>
            <person name="Dastager S.G."/>
            <person name="Mawlankar R."/>
            <person name="Sonalkar V.V."/>
            <person name="Thorat M.N."/>
            <person name="Mual P."/>
            <person name="Verma A."/>
            <person name="Krishnamurthi S."/>
            <person name="Tang S.K."/>
            <person name="Li W.J."/>
        </authorList>
    </citation>
    <scope>NUCLEOTIDE SEQUENCE [LARGE SCALE GENOMIC DNA]</scope>
    <source>
        <strain evidence="2 3">NIO-1109</strain>
    </source>
</reference>
<evidence type="ECO:0008006" key="4">
    <source>
        <dbReference type="Google" id="ProtNLM"/>
    </source>
</evidence>